<reference evidence="2 3" key="1">
    <citation type="journal article" date="2017" name="Curr. Biol.">
        <title>Genome architecture and evolution of a unichromosomal asexual nematode.</title>
        <authorList>
            <person name="Fradin H."/>
            <person name="Zegar C."/>
            <person name="Gutwein M."/>
            <person name="Lucas J."/>
            <person name="Kovtun M."/>
            <person name="Corcoran D."/>
            <person name="Baugh L.R."/>
            <person name="Kiontke K."/>
            <person name="Gunsalus K."/>
            <person name="Fitch D.H."/>
            <person name="Piano F."/>
        </authorList>
    </citation>
    <scope>NUCLEOTIDE SEQUENCE [LARGE SCALE GENOMIC DNA]</scope>
    <source>
        <strain evidence="2">PF1309</strain>
    </source>
</reference>
<evidence type="ECO:0000313" key="2">
    <source>
        <dbReference type="EMBL" id="PAV81080.1"/>
    </source>
</evidence>
<protein>
    <submittedName>
        <fullName evidence="2">Uncharacterized protein</fullName>
    </submittedName>
</protein>
<dbReference type="Proteomes" id="UP000218231">
    <property type="component" value="Unassembled WGS sequence"/>
</dbReference>
<gene>
    <name evidence="2" type="ORF">WR25_24858</name>
</gene>
<sequence length="79" mass="9142">MNGSYERATRKLDELRNSDLSSSRNGCIVRQCVEQLDESIQHEESCLLVGGREGWLRGRDGDEQRAEHRRDAREIVQQI</sequence>
<evidence type="ECO:0000313" key="3">
    <source>
        <dbReference type="Proteomes" id="UP000218231"/>
    </source>
</evidence>
<organism evidence="2 3">
    <name type="scientific">Diploscapter pachys</name>
    <dbReference type="NCBI Taxonomy" id="2018661"/>
    <lineage>
        <taxon>Eukaryota</taxon>
        <taxon>Metazoa</taxon>
        <taxon>Ecdysozoa</taxon>
        <taxon>Nematoda</taxon>
        <taxon>Chromadorea</taxon>
        <taxon>Rhabditida</taxon>
        <taxon>Rhabditina</taxon>
        <taxon>Rhabditomorpha</taxon>
        <taxon>Rhabditoidea</taxon>
        <taxon>Rhabditidae</taxon>
        <taxon>Diploscapter</taxon>
    </lineage>
</organism>
<dbReference type="EMBL" id="LIAE01007206">
    <property type="protein sequence ID" value="PAV81080.1"/>
    <property type="molecule type" value="Genomic_DNA"/>
</dbReference>
<feature type="compositionally biased region" description="Basic and acidic residues" evidence="1">
    <location>
        <begin position="7"/>
        <end position="17"/>
    </location>
</feature>
<comment type="caution">
    <text evidence="2">The sequence shown here is derived from an EMBL/GenBank/DDBJ whole genome shotgun (WGS) entry which is preliminary data.</text>
</comment>
<dbReference type="AlphaFoldDB" id="A0A2A2L4K2"/>
<proteinExistence type="predicted"/>
<evidence type="ECO:0000256" key="1">
    <source>
        <dbReference type="SAM" id="MobiDB-lite"/>
    </source>
</evidence>
<feature type="region of interest" description="Disordered" evidence="1">
    <location>
        <begin position="1"/>
        <end position="22"/>
    </location>
</feature>
<keyword evidence="3" id="KW-1185">Reference proteome</keyword>
<name>A0A2A2L4K2_9BILA</name>
<accession>A0A2A2L4K2</accession>
<feature type="region of interest" description="Disordered" evidence="1">
    <location>
        <begin position="58"/>
        <end position="79"/>
    </location>
</feature>